<gene>
    <name evidence="1" type="ORF">H9Q76_08090</name>
</gene>
<dbReference type="InterPro" id="IPR015315">
    <property type="entry name" value="DUF1963"/>
</dbReference>
<dbReference type="Pfam" id="PF09234">
    <property type="entry name" value="DUF1963"/>
    <property type="match status" value="1"/>
</dbReference>
<dbReference type="EMBL" id="CP060632">
    <property type="protein sequence ID" value="QNL98714.1"/>
    <property type="molecule type" value="Genomic_DNA"/>
</dbReference>
<organism evidence="1 2">
    <name type="scientific">Wujia chipingensis</name>
    <dbReference type="NCBI Taxonomy" id="2763670"/>
    <lineage>
        <taxon>Bacteria</taxon>
        <taxon>Bacillati</taxon>
        <taxon>Bacillota</taxon>
        <taxon>Clostridia</taxon>
        <taxon>Lachnospirales</taxon>
        <taxon>Lachnospiraceae</taxon>
        <taxon>Wujia</taxon>
    </lineage>
</organism>
<reference evidence="1 2" key="1">
    <citation type="submission" date="2020-08" db="EMBL/GenBank/DDBJ databases">
        <authorList>
            <person name="Liu C."/>
            <person name="Sun Q."/>
        </authorList>
    </citation>
    <scope>NUCLEOTIDE SEQUENCE [LARGE SCALE GENOMIC DNA]</scope>
    <source>
        <strain evidence="1 2">NSJ-4</strain>
    </source>
</reference>
<evidence type="ECO:0000313" key="1">
    <source>
        <dbReference type="EMBL" id="QNL98714.1"/>
    </source>
</evidence>
<dbReference type="InterPro" id="IPR035948">
    <property type="entry name" value="YwqG-like_sf"/>
</dbReference>
<protein>
    <submittedName>
        <fullName evidence="1">DUF1963 domain-containing protein</fullName>
    </submittedName>
</protein>
<name>A0A7G9FJI3_9FIRM</name>
<dbReference type="RefSeq" id="WP_181985491.1">
    <property type="nucleotide sequence ID" value="NZ_CP060632.1"/>
</dbReference>
<dbReference type="AlphaFoldDB" id="A0A7G9FJI3"/>
<dbReference type="KEGG" id="wcp:H9Q76_08090"/>
<dbReference type="Gene3D" id="2.30.320.10">
    <property type="entry name" value="YwqG-like"/>
    <property type="match status" value="1"/>
</dbReference>
<accession>A0A7G9FJI3</accession>
<dbReference type="SUPFAM" id="SSF103032">
    <property type="entry name" value="Hypothetical protein YwqG"/>
    <property type="match status" value="1"/>
</dbReference>
<proteinExistence type="predicted"/>
<sequence>MKCHSSREAFPIGTGMLQFFISYDRNYGLSMQESGYPNHTYQVVYHEKIDESITEAHI</sequence>
<dbReference type="Proteomes" id="UP000515819">
    <property type="component" value="Chromosome"/>
</dbReference>
<evidence type="ECO:0000313" key="2">
    <source>
        <dbReference type="Proteomes" id="UP000515819"/>
    </source>
</evidence>
<keyword evidence="2" id="KW-1185">Reference proteome</keyword>